<reference evidence="2" key="1">
    <citation type="submission" date="2019-10" db="EMBL/GenBank/DDBJ databases">
        <authorList>
            <consortium name="DOE Joint Genome Institute"/>
            <person name="Kuo A."/>
            <person name="Miyauchi S."/>
            <person name="Kiss E."/>
            <person name="Drula E."/>
            <person name="Kohler A."/>
            <person name="Sanchez-Garcia M."/>
            <person name="Andreopoulos B."/>
            <person name="Barry K.W."/>
            <person name="Bonito G."/>
            <person name="Buee M."/>
            <person name="Carver A."/>
            <person name="Chen C."/>
            <person name="Cichocki N."/>
            <person name="Clum A."/>
            <person name="Culley D."/>
            <person name="Crous P.W."/>
            <person name="Fauchery L."/>
            <person name="Girlanda M."/>
            <person name="Hayes R."/>
            <person name="Keri Z."/>
            <person name="LaButti K."/>
            <person name="Lipzen A."/>
            <person name="Lombard V."/>
            <person name="Magnuson J."/>
            <person name="Maillard F."/>
            <person name="Morin E."/>
            <person name="Murat C."/>
            <person name="Nolan M."/>
            <person name="Ohm R."/>
            <person name="Pangilinan J."/>
            <person name="Pereira M."/>
            <person name="Perotto S."/>
            <person name="Peter M."/>
            <person name="Riley R."/>
            <person name="Sitrit Y."/>
            <person name="Stielow B."/>
            <person name="Szollosi G."/>
            <person name="Zifcakova L."/>
            <person name="Stursova M."/>
            <person name="Spatafora J.W."/>
            <person name="Tedersoo L."/>
            <person name="Vaario L.-M."/>
            <person name="Yamada A."/>
            <person name="Yan M."/>
            <person name="Wang P."/>
            <person name="Xu J."/>
            <person name="Bruns T."/>
            <person name="Baldrian P."/>
            <person name="Vilgalys R."/>
            <person name="Henrissat B."/>
            <person name="Grigoriev I.V."/>
            <person name="Hibbett D."/>
            <person name="Nagy L.G."/>
            <person name="Martin F.M."/>
        </authorList>
    </citation>
    <scope>NUCLEOTIDE SEQUENCE</scope>
    <source>
        <strain evidence="2">BED1</strain>
    </source>
</reference>
<sequence>MNSRRPSCSPNQPLAVTSLSPSSYALRTPPTSSVLSGATAEITDAEHLGIQTVESRWREHRNGHGQPVKSIEPPHPTDTKPETGLRWSLSRRKSVHRKA</sequence>
<reference evidence="2" key="2">
    <citation type="journal article" date="2020" name="Nat. Commun.">
        <title>Large-scale genome sequencing of mycorrhizal fungi provides insights into the early evolution of symbiotic traits.</title>
        <authorList>
            <person name="Miyauchi S."/>
            <person name="Kiss E."/>
            <person name="Kuo A."/>
            <person name="Drula E."/>
            <person name="Kohler A."/>
            <person name="Sanchez-Garcia M."/>
            <person name="Morin E."/>
            <person name="Andreopoulos B."/>
            <person name="Barry K.W."/>
            <person name="Bonito G."/>
            <person name="Buee M."/>
            <person name="Carver A."/>
            <person name="Chen C."/>
            <person name="Cichocki N."/>
            <person name="Clum A."/>
            <person name="Culley D."/>
            <person name="Crous P.W."/>
            <person name="Fauchery L."/>
            <person name="Girlanda M."/>
            <person name="Hayes R.D."/>
            <person name="Keri Z."/>
            <person name="LaButti K."/>
            <person name="Lipzen A."/>
            <person name="Lombard V."/>
            <person name="Magnuson J."/>
            <person name="Maillard F."/>
            <person name="Murat C."/>
            <person name="Nolan M."/>
            <person name="Ohm R.A."/>
            <person name="Pangilinan J."/>
            <person name="Pereira M.F."/>
            <person name="Perotto S."/>
            <person name="Peter M."/>
            <person name="Pfister S."/>
            <person name="Riley R."/>
            <person name="Sitrit Y."/>
            <person name="Stielow J.B."/>
            <person name="Szollosi G."/>
            <person name="Zifcakova L."/>
            <person name="Stursova M."/>
            <person name="Spatafora J.W."/>
            <person name="Tedersoo L."/>
            <person name="Vaario L.M."/>
            <person name="Yamada A."/>
            <person name="Yan M."/>
            <person name="Wang P."/>
            <person name="Xu J."/>
            <person name="Bruns T."/>
            <person name="Baldrian P."/>
            <person name="Vilgalys R."/>
            <person name="Dunand C."/>
            <person name="Henrissat B."/>
            <person name="Grigoriev I.V."/>
            <person name="Hibbett D."/>
            <person name="Nagy L.G."/>
            <person name="Martin F.M."/>
        </authorList>
    </citation>
    <scope>NUCLEOTIDE SEQUENCE</scope>
    <source>
        <strain evidence="2">BED1</strain>
    </source>
</reference>
<organism evidence="2 3">
    <name type="scientific">Boletus edulis BED1</name>
    <dbReference type="NCBI Taxonomy" id="1328754"/>
    <lineage>
        <taxon>Eukaryota</taxon>
        <taxon>Fungi</taxon>
        <taxon>Dikarya</taxon>
        <taxon>Basidiomycota</taxon>
        <taxon>Agaricomycotina</taxon>
        <taxon>Agaricomycetes</taxon>
        <taxon>Agaricomycetidae</taxon>
        <taxon>Boletales</taxon>
        <taxon>Boletineae</taxon>
        <taxon>Boletaceae</taxon>
        <taxon>Boletoideae</taxon>
        <taxon>Boletus</taxon>
    </lineage>
</organism>
<feature type="compositionally biased region" description="Polar residues" evidence="1">
    <location>
        <begin position="1"/>
        <end position="36"/>
    </location>
</feature>
<dbReference type="Proteomes" id="UP001194468">
    <property type="component" value="Unassembled WGS sequence"/>
</dbReference>
<keyword evidence="3" id="KW-1185">Reference proteome</keyword>
<evidence type="ECO:0000313" key="3">
    <source>
        <dbReference type="Proteomes" id="UP001194468"/>
    </source>
</evidence>
<dbReference type="AlphaFoldDB" id="A0AAD4G5D2"/>
<evidence type="ECO:0000313" key="2">
    <source>
        <dbReference type="EMBL" id="KAF8416211.1"/>
    </source>
</evidence>
<proteinExistence type="predicted"/>
<evidence type="ECO:0000256" key="1">
    <source>
        <dbReference type="SAM" id="MobiDB-lite"/>
    </source>
</evidence>
<accession>A0AAD4G5D2</accession>
<feature type="region of interest" description="Disordered" evidence="1">
    <location>
        <begin position="1"/>
        <end position="37"/>
    </location>
</feature>
<dbReference type="EMBL" id="WHUW01000266">
    <property type="protein sequence ID" value="KAF8416211.1"/>
    <property type="molecule type" value="Genomic_DNA"/>
</dbReference>
<gene>
    <name evidence="2" type="ORF">L210DRAFT_3583165</name>
</gene>
<protein>
    <submittedName>
        <fullName evidence="2">Uncharacterized protein</fullName>
    </submittedName>
</protein>
<name>A0AAD4G5D2_BOLED</name>
<feature type="compositionally biased region" description="Basic residues" evidence="1">
    <location>
        <begin position="89"/>
        <end position="99"/>
    </location>
</feature>
<feature type="region of interest" description="Disordered" evidence="1">
    <location>
        <begin position="56"/>
        <end position="99"/>
    </location>
</feature>
<comment type="caution">
    <text evidence="2">The sequence shown here is derived from an EMBL/GenBank/DDBJ whole genome shotgun (WGS) entry which is preliminary data.</text>
</comment>